<feature type="transmembrane region" description="Helical" evidence="9">
    <location>
        <begin position="278"/>
        <end position="296"/>
    </location>
</feature>
<dbReference type="OrthoDB" id="29661at2759"/>
<protein>
    <recommendedName>
        <fullName evidence="12">Minor histocompatibility antigen H13</fullName>
    </recommendedName>
</protein>
<evidence type="ECO:0000256" key="2">
    <source>
        <dbReference type="ARBA" id="ARBA00006859"/>
    </source>
</evidence>
<evidence type="ECO:0000256" key="1">
    <source>
        <dbReference type="ARBA" id="ARBA00004477"/>
    </source>
</evidence>
<evidence type="ECO:0000313" key="11">
    <source>
        <dbReference type="Proteomes" id="UP000594262"/>
    </source>
</evidence>
<dbReference type="Pfam" id="PF04258">
    <property type="entry name" value="Peptidase_A22B"/>
    <property type="match status" value="1"/>
</dbReference>
<dbReference type="SMART" id="SM00730">
    <property type="entry name" value="PSN"/>
    <property type="match status" value="1"/>
</dbReference>
<evidence type="ECO:0008006" key="12">
    <source>
        <dbReference type="Google" id="ProtNLM"/>
    </source>
</evidence>
<feature type="transmembrane region" description="Helical" evidence="9">
    <location>
        <begin position="218"/>
        <end position="237"/>
    </location>
</feature>
<evidence type="ECO:0000256" key="8">
    <source>
        <dbReference type="SAM" id="MobiDB-lite"/>
    </source>
</evidence>
<evidence type="ECO:0000256" key="4">
    <source>
        <dbReference type="ARBA" id="ARBA00022801"/>
    </source>
</evidence>
<sequence length="334" mass="37319">MALLPIWFGSFKSVIFNKKQKESGEKIESMSKKDAAMFPLIASGALFGLYVFFKLFSKEYINLLLTVYFFIIGVVCITNLLRPFVAPLIPASFPNANYHLVLIEGNEDKKESLIDFKFDRIDLVDLGLAAVIGVWYLVKKHWIANNIFGLSFSLTGVEALHLNSFPIGCILLGGLFFYDIFWVFGTDVMVTVATSFEAPIKVIFPMDFLEHGVWGKNFAMLGLGDIVIPGIFVALLLRFDNSKGTGSRAYFYSSFIAYFLGLVLTVVILHVFKSAQPALLYLVPACLGSALLCALVRGEISELFKYEDHPEEMLATGDSKKKEEETEETSKKDD</sequence>
<dbReference type="PANTHER" id="PTHR12174:SF23">
    <property type="entry name" value="MINOR HISTOCOMPATIBILITY ANTIGEN H13"/>
    <property type="match status" value="1"/>
</dbReference>
<dbReference type="GO" id="GO:0098553">
    <property type="term" value="C:lumenal side of endoplasmic reticulum membrane"/>
    <property type="evidence" value="ECO:0007669"/>
    <property type="project" value="TreeGrafter"/>
</dbReference>
<feature type="transmembrane region" description="Helical" evidence="9">
    <location>
        <begin position="60"/>
        <end position="81"/>
    </location>
</feature>
<name>A0A7M5VCE3_9CNID</name>
<feature type="transmembrane region" description="Helical" evidence="9">
    <location>
        <begin position="159"/>
        <end position="184"/>
    </location>
</feature>
<dbReference type="AlphaFoldDB" id="A0A7M5VCE3"/>
<keyword evidence="4" id="KW-0378">Hydrolase</keyword>
<dbReference type="GO" id="GO:0098554">
    <property type="term" value="C:cytoplasmic side of endoplasmic reticulum membrane"/>
    <property type="evidence" value="ECO:0007669"/>
    <property type="project" value="TreeGrafter"/>
</dbReference>
<dbReference type="GO" id="GO:0033619">
    <property type="term" value="P:membrane protein proteolysis"/>
    <property type="evidence" value="ECO:0007669"/>
    <property type="project" value="TreeGrafter"/>
</dbReference>
<keyword evidence="6 9" id="KW-1133">Transmembrane helix</keyword>
<dbReference type="InterPro" id="IPR007369">
    <property type="entry name" value="Peptidase_A22B_SPP"/>
</dbReference>
<evidence type="ECO:0000256" key="9">
    <source>
        <dbReference type="SAM" id="Phobius"/>
    </source>
</evidence>
<dbReference type="Proteomes" id="UP000594262">
    <property type="component" value="Unplaced"/>
</dbReference>
<evidence type="ECO:0000256" key="7">
    <source>
        <dbReference type="ARBA" id="ARBA00023136"/>
    </source>
</evidence>
<comment type="subcellular location">
    <subcellularLocation>
        <location evidence="1">Endoplasmic reticulum membrane</location>
        <topology evidence="1">Multi-pass membrane protein</topology>
    </subcellularLocation>
</comment>
<organism evidence="10 11">
    <name type="scientific">Clytia hemisphaerica</name>
    <dbReference type="NCBI Taxonomy" id="252671"/>
    <lineage>
        <taxon>Eukaryota</taxon>
        <taxon>Metazoa</taxon>
        <taxon>Cnidaria</taxon>
        <taxon>Hydrozoa</taxon>
        <taxon>Hydroidolina</taxon>
        <taxon>Leptothecata</taxon>
        <taxon>Obeliida</taxon>
        <taxon>Clytiidae</taxon>
        <taxon>Clytia</taxon>
    </lineage>
</organism>
<evidence type="ECO:0000256" key="3">
    <source>
        <dbReference type="ARBA" id="ARBA00022692"/>
    </source>
</evidence>
<keyword evidence="7 9" id="KW-0472">Membrane</keyword>
<feature type="transmembrane region" description="Helical" evidence="9">
    <location>
        <begin position="121"/>
        <end position="138"/>
    </location>
</feature>
<reference evidence="10" key="1">
    <citation type="submission" date="2021-01" db="UniProtKB">
        <authorList>
            <consortium name="EnsemblMetazoa"/>
        </authorList>
    </citation>
    <scope>IDENTIFICATION</scope>
</reference>
<feature type="transmembrane region" description="Helical" evidence="9">
    <location>
        <begin position="35"/>
        <end position="53"/>
    </location>
</feature>
<proteinExistence type="inferred from homology"/>
<dbReference type="GO" id="GO:0042500">
    <property type="term" value="F:aspartic endopeptidase activity, intramembrane cleaving"/>
    <property type="evidence" value="ECO:0007669"/>
    <property type="project" value="InterPro"/>
</dbReference>
<dbReference type="GO" id="GO:0006465">
    <property type="term" value="P:signal peptide processing"/>
    <property type="evidence" value="ECO:0007669"/>
    <property type="project" value="TreeGrafter"/>
</dbReference>
<dbReference type="PANTHER" id="PTHR12174">
    <property type="entry name" value="SIGNAL PEPTIDE PEPTIDASE"/>
    <property type="match status" value="1"/>
</dbReference>
<evidence type="ECO:0000313" key="10">
    <source>
        <dbReference type="EnsemblMetazoa" id="CLYHEMP011681.1"/>
    </source>
</evidence>
<dbReference type="InterPro" id="IPR006639">
    <property type="entry name" value="Preselin/SPP"/>
</dbReference>
<feature type="transmembrane region" description="Helical" evidence="9">
    <location>
        <begin position="249"/>
        <end position="272"/>
    </location>
</feature>
<evidence type="ECO:0000256" key="5">
    <source>
        <dbReference type="ARBA" id="ARBA00022824"/>
    </source>
</evidence>
<keyword evidence="11" id="KW-1185">Reference proteome</keyword>
<accession>A0A7M5VCE3</accession>
<evidence type="ECO:0000256" key="6">
    <source>
        <dbReference type="ARBA" id="ARBA00022989"/>
    </source>
</evidence>
<dbReference type="EnsemblMetazoa" id="CLYHEMT011681.1">
    <property type="protein sequence ID" value="CLYHEMP011681.1"/>
    <property type="gene ID" value="CLYHEMG011681"/>
</dbReference>
<comment type="similarity">
    <text evidence="2">Belongs to the peptidase A22B family.</text>
</comment>
<feature type="region of interest" description="Disordered" evidence="8">
    <location>
        <begin position="313"/>
        <end position="334"/>
    </location>
</feature>
<keyword evidence="5" id="KW-0256">Endoplasmic reticulum</keyword>
<keyword evidence="3 9" id="KW-0812">Transmembrane</keyword>